<dbReference type="InterPro" id="IPR021419">
    <property type="entry name" value="Mediator_Med25_VWA"/>
</dbReference>
<dbReference type="GO" id="GO:0045944">
    <property type="term" value="P:positive regulation of transcription by RNA polymerase II"/>
    <property type="evidence" value="ECO:0007669"/>
    <property type="project" value="TreeGrafter"/>
</dbReference>
<dbReference type="Pfam" id="PF11265">
    <property type="entry name" value="Med25_VWA"/>
    <property type="match status" value="1"/>
</dbReference>
<evidence type="ECO:0000259" key="4">
    <source>
        <dbReference type="Pfam" id="PF11265"/>
    </source>
</evidence>
<reference evidence="5" key="1">
    <citation type="submission" date="2025-08" db="UniProtKB">
        <authorList>
            <consortium name="Ensembl"/>
        </authorList>
    </citation>
    <scope>IDENTIFICATION</scope>
</reference>
<feature type="domain" description="Mediator of RNA polymerase II transcription subunit 25 von Willebrand factor type A" evidence="4">
    <location>
        <begin position="16"/>
        <end position="178"/>
    </location>
</feature>
<evidence type="ECO:0000256" key="3">
    <source>
        <dbReference type="RuleBase" id="RU369088"/>
    </source>
</evidence>
<comment type="subunit">
    <text evidence="3">Component of the Mediator complex.</text>
</comment>
<dbReference type="GeneTree" id="ENSGT00940000160439"/>
<evidence type="ECO:0000256" key="2">
    <source>
        <dbReference type="ARBA" id="ARBA00019694"/>
    </source>
</evidence>
<dbReference type="Gene3D" id="3.40.50.410">
    <property type="entry name" value="von Willebrand factor, type A domain"/>
    <property type="match status" value="1"/>
</dbReference>
<proteinExistence type="inferred from homology"/>
<comment type="similarity">
    <text evidence="1 3">Belongs to the Mediator complex subunit 25 family.</text>
</comment>
<organism evidence="5 6">
    <name type="scientific">Labrus bergylta</name>
    <name type="common">ballan wrasse</name>
    <dbReference type="NCBI Taxonomy" id="56723"/>
    <lineage>
        <taxon>Eukaryota</taxon>
        <taxon>Metazoa</taxon>
        <taxon>Chordata</taxon>
        <taxon>Craniata</taxon>
        <taxon>Vertebrata</taxon>
        <taxon>Euteleostomi</taxon>
        <taxon>Actinopterygii</taxon>
        <taxon>Neopterygii</taxon>
        <taxon>Teleostei</taxon>
        <taxon>Neoteleostei</taxon>
        <taxon>Acanthomorphata</taxon>
        <taxon>Eupercaria</taxon>
        <taxon>Labriformes</taxon>
        <taxon>Labridae</taxon>
        <taxon>Labrus</taxon>
    </lineage>
</organism>
<keyword evidence="3" id="KW-0804">Transcription</keyword>
<dbReference type="AlphaFoldDB" id="A0A3Q3EA78"/>
<dbReference type="InterPro" id="IPR036465">
    <property type="entry name" value="vWFA_dom_sf"/>
</dbReference>
<name>A0A3Q3EA78_9LABR</name>
<dbReference type="PANTHER" id="PTHR12433">
    <property type="entry name" value="MEDIATOR OF RNA POLYMERASE II TRANSCRIPTION SUBUNIT 25"/>
    <property type="match status" value="1"/>
</dbReference>
<evidence type="ECO:0000256" key="1">
    <source>
        <dbReference type="ARBA" id="ARBA00009102"/>
    </source>
</evidence>
<evidence type="ECO:0000313" key="6">
    <source>
        <dbReference type="Proteomes" id="UP000261660"/>
    </source>
</evidence>
<comment type="function">
    <text evidence="3">Component of the Mediator complex, a coactivator involved in the regulated transcription of nearly all RNA polymerase II-dependent genes. Mediator functions as a bridge to convey information from gene-specific regulatory proteins to the basal RNA polymerase II transcription machinery. Mediator is recruited to promoters by direct interactions with regulatory proteins and serves as a scaffold for the assembly of a functional preinitiation complex with RNA polymerase II and the general transcription factors.</text>
</comment>
<accession>A0A3Q3EA78</accession>
<keyword evidence="3" id="KW-0539">Nucleus</keyword>
<dbReference type="Ensembl" id="ENSLBET00000004434.1">
    <property type="protein sequence ID" value="ENSLBEP00000004217.1"/>
    <property type="gene ID" value="ENSLBEG00000003159.1"/>
</dbReference>
<sequence length="235" mass="25687">IFCSSLMEPSTKPGNNQVADVVFVIEGTANLGPYFESLRKNYILPAIEYFNGGPPAETDFGGDYGGTQYGLVVFNTVDCAPESYVQCHAPTSSAYEFVSWIDSIQFMGGGAESCSLIAEGLSVALQLFDDFKKMREQIGQTHKVCVLLCNSPPYLLPAVESVTYTGCTADNLVKIIRDVSDHPNCTSWFYMLNNNNKELEMCQILMSGGQRGAVPQPGMPQVSSVMEDEILMDLL</sequence>
<protein>
    <recommendedName>
        <fullName evidence="2 3">Mediator of RNA polymerase II transcription subunit 25</fullName>
    </recommendedName>
</protein>
<keyword evidence="3" id="KW-0805">Transcription regulation</keyword>
<dbReference type="GO" id="GO:0016592">
    <property type="term" value="C:mediator complex"/>
    <property type="evidence" value="ECO:0007669"/>
    <property type="project" value="UniProtKB-UniRule"/>
</dbReference>
<keyword evidence="6" id="KW-1185">Reference proteome</keyword>
<dbReference type="SUPFAM" id="SSF53300">
    <property type="entry name" value="vWA-like"/>
    <property type="match status" value="1"/>
</dbReference>
<dbReference type="Proteomes" id="UP000261660">
    <property type="component" value="Unplaced"/>
</dbReference>
<reference evidence="5" key="2">
    <citation type="submission" date="2025-09" db="UniProtKB">
        <authorList>
            <consortium name="Ensembl"/>
        </authorList>
    </citation>
    <scope>IDENTIFICATION</scope>
</reference>
<evidence type="ECO:0000313" key="5">
    <source>
        <dbReference type="Ensembl" id="ENSLBEP00000004217.1"/>
    </source>
</evidence>
<comment type="subcellular location">
    <subcellularLocation>
        <location evidence="3">Nucleus</location>
    </subcellularLocation>
</comment>
<dbReference type="PANTHER" id="PTHR12433:SF11">
    <property type="entry name" value="MEDIATOR OF RNA POLYMERASE II TRANSCRIPTION SUBUNIT 25"/>
    <property type="match status" value="1"/>
</dbReference>
<dbReference type="GO" id="GO:0005667">
    <property type="term" value="C:transcription regulator complex"/>
    <property type="evidence" value="ECO:0007669"/>
    <property type="project" value="UniProtKB-UniRule"/>
</dbReference>